<dbReference type="InterPro" id="IPR001128">
    <property type="entry name" value="Cyt_P450"/>
</dbReference>
<keyword evidence="6 8" id="KW-0503">Monooxygenase</keyword>
<evidence type="ECO:0000256" key="4">
    <source>
        <dbReference type="ARBA" id="ARBA00023002"/>
    </source>
</evidence>
<dbReference type="OrthoDB" id="3945418at2759"/>
<keyword evidence="5 7" id="KW-0408">Iron</keyword>
<keyword evidence="4 8" id="KW-0560">Oxidoreductase</keyword>
<evidence type="ECO:0000256" key="5">
    <source>
        <dbReference type="ARBA" id="ARBA00023004"/>
    </source>
</evidence>
<keyword evidence="7 8" id="KW-0349">Heme</keyword>
<dbReference type="Pfam" id="PF00067">
    <property type="entry name" value="p450"/>
    <property type="match status" value="1"/>
</dbReference>
<proteinExistence type="inferred from homology"/>
<dbReference type="EMBL" id="ML977338">
    <property type="protein sequence ID" value="KAF2110249.1"/>
    <property type="molecule type" value="Genomic_DNA"/>
</dbReference>
<evidence type="ECO:0000313" key="9">
    <source>
        <dbReference type="EMBL" id="KAF2110249.1"/>
    </source>
</evidence>
<dbReference type="AlphaFoldDB" id="A0A6A5YSS4"/>
<comment type="cofactor">
    <cofactor evidence="1 7">
        <name>heme</name>
        <dbReference type="ChEBI" id="CHEBI:30413"/>
    </cofactor>
</comment>
<dbReference type="GO" id="GO:0020037">
    <property type="term" value="F:heme binding"/>
    <property type="evidence" value="ECO:0007669"/>
    <property type="project" value="InterPro"/>
</dbReference>
<evidence type="ECO:0000256" key="6">
    <source>
        <dbReference type="ARBA" id="ARBA00023033"/>
    </source>
</evidence>
<reference evidence="9" key="1">
    <citation type="journal article" date="2020" name="Stud. Mycol.">
        <title>101 Dothideomycetes genomes: a test case for predicting lifestyles and emergence of pathogens.</title>
        <authorList>
            <person name="Haridas S."/>
            <person name="Albert R."/>
            <person name="Binder M."/>
            <person name="Bloem J."/>
            <person name="Labutti K."/>
            <person name="Salamov A."/>
            <person name="Andreopoulos B."/>
            <person name="Baker S."/>
            <person name="Barry K."/>
            <person name="Bills G."/>
            <person name="Bluhm B."/>
            <person name="Cannon C."/>
            <person name="Castanera R."/>
            <person name="Culley D."/>
            <person name="Daum C."/>
            <person name="Ezra D."/>
            <person name="Gonzalez J."/>
            <person name="Henrissat B."/>
            <person name="Kuo A."/>
            <person name="Liang C."/>
            <person name="Lipzen A."/>
            <person name="Lutzoni F."/>
            <person name="Magnuson J."/>
            <person name="Mondo S."/>
            <person name="Nolan M."/>
            <person name="Ohm R."/>
            <person name="Pangilinan J."/>
            <person name="Park H.-J."/>
            <person name="Ramirez L."/>
            <person name="Alfaro M."/>
            <person name="Sun H."/>
            <person name="Tritt A."/>
            <person name="Yoshinaga Y."/>
            <person name="Zwiers L.-H."/>
            <person name="Turgeon B."/>
            <person name="Goodwin S."/>
            <person name="Spatafora J."/>
            <person name="Crous P."/>
            <person name="Grigoriev I."/>
        </authorList>
    </citation>
    <scope>NUCLEOTIDE SEQUENCE</scope>
    <source>
        <strain evidence="9">CBS 627.86</strain>
    </source>
</reference>
<dbReference type="PROSITE" id="PS00086">
    <property type="entry name" value="CYTOCHROME_P450"/>
    <property type="match status" value="1"/>
</dbReference>
<dbReference type="InterPro" id="IPR050121">
    <property type="entry name" value="Cytochrome_P450_monoxygenase"/>
</dbReference>
<dbReference type="GO" id="GO:0016705">
    <property type="term" value="F:oxidoreductase activity, acting on paired donors, with incorporation or reduction of molecular oxygen"/>
    <property type="evidence" value="ECO:0007669"/>
    <property type="project" value="InterPro"/>
</dbReference>
<dbReference type="PRINTS" id="PR00463">
    <property type="entry name" value="EP450I"/>
</dbReference>
<dbReference type="Gene3D" id="1.10.630.10">
    <property type="entry name" value="Cytochrome P450"/>
    <property type="match status" value="1"/>
</dbReference>
<comment type="similarity">
    <text evidence="2 8">Belongs to the cytochrome P450 family.</text>
</comment>
<gene>
    <name evidence="9" type="ORF">BDV96DRAFT_553170</name>
</gene>
<evidence type="ECO:0000256" key="1">
    <source>
        <dbReference type="ARBA" id="ARBA00001971"/>
    </source>
</evidence>
<feature type="binding site" description="axial binding residue" evidence="7">
    <location>
        <position position="435"/>
    </location>
    <ligand>
        <name>heme</name>
        <dbReference type="ChEBI" id="CHEBI:30413"/>
    </ligand>
    <ligandPart>
        <name>Fe</name>
        <dbReference type="ChEBI" id="CHEBI:18248"/>
    </ligandPart>
</feature>
<evidence type="ECO:0000256" key="7">
    <source>
        <dbReference type="PIRSR" id="PIRSR602401-1"/>
    </source>
</evidence>
<organism evidence="9 10">
    <name type="scientific">Lophiotrema nucula</name>
    <dbReference type="NCBI Taxonomy" id="690887"/>
    <lineage>
        <taxon>Eukaryota</taxon>
        <taxon>Fungi</taxon>
        <taxon>Dikarya</taxon>
        <taxon>Ascomycota</taxon>
        <taxon>Pezizomycotina</taxon>
        <taxon>Dothideomycetes</taxon>
        <taxon>Pleosporomycetidae</taxon>
        <taxon>Pleosporales</taxon>
        <taxon>Lophiotremataceae</taxon>
        <taxon>Lophiotrema</taxon>
    </lineage>
</organism>
<keyword evidence="10" id="KW-1185">Reference proteome</keyword>
<dbReference type="Proteomes" id="UP000799770">
    <property type="component" value="Unassembled WGS sequence"/>
</dbReference>
<dbReference type="InterPro" id="IPR002401">
    <property type="entry name" value="Cyt_P450_E_grp-I"/>
</dbReference>
<evidence type="ECO:0000256" key="8">
    <source>
        <dbReference type="RuleBase" id="RU000461"/>
    </source>
</evidence>
<accession>A0A6A5YSS4</accession>
<evidence type="ECO:0000256" key="2">
    <source>
        <dbReference type="ARBA" id="ARBA00010617"/>
    </source>
</evidence>
<protein>
    <submittedName>
        <fullName evidence="9">Cytochrome protein</fullName>
    </submittedName>
</protein>
<keyword evidence="3 7" id="KW-0479">Metal-binding</keyword>
<dbReference type="GO" id="GO:0005506">
    <property type="term" value="F:iron ion binding"/>
    <property type="evidence" value="ECO:0007669"/>
    <property type="project" value="InterPro"/>
</dbReference>
<dbReference type="SUPFAM" id="SSF48264">
    <property type="entry name" value="Cytochrome P450"/>
    <property type="match status" value="1"/>
</dbReference>
<dbReference type="InterPro" id="IPR017972">
    <property type="entry name" value="Cyt_P450_CS"/>
</dbReference>
<dbReference type="CDD" id="cd11062">
    <property type="entry name" value="CYP58-like"/>
    <property type="match status" value="1"/>
</dbReference>
<dbReference type="InterPro" id="IPR036396">
    <property type="entry name" value="Cyt_P450_sf"/>
</dbReference>
<sequence>MVALALYRLFLSPLAHFPGPKLAALTGWYETYYEILNGYGGQFTFRIADMHRQHGPIVRINPWELHIDDPEFYDTIYTLREAFDKPVHLKWRFGSPSGIFSTPEHRLHRLRRISQEPFFAKRRINQLVPEIQAIADRMCRRLQESFKREDKPVNLSNMFTSYIADVTTMYSFNRNFDYLGDKNFESPFVQAIKGFKDIAHPCTQFPWLGWFMQQLPEAVVRYLQPPMLSVQDFQRSMRLLIRDAQNDVRNGSNFDANRTVMHGILTSNLPEEELSIDKLQDHAAGLIGAGIASPQLTLTTACYHIISDHAIRAALRKELEEAMPDPDSPLPLAQLEKLPYLGACIEEALRLAVCQMARSPRIADHPILYTTSDRTYKIPSGTPISSATWHMHHNETLFPSSFTFQPSRWLSDPRTTSGRSLRKYMVAFGKGTRNCIGMNLAKAEILIGLSTLMRSFDFHLFQTSYEKDVRVVRDNMAPDVRPDSVGIRAMVK</sequence>
<dbReference type="PANTHER" id="PTHR24305:SF157">
    <property type="entry name" value="N-ACETYLTRYPTOPHAN 6-HYDROXYLASE IVOC-RELATED"/>
    <property type="match status" value="1"/>
</dbReference>
<dbReference type="GO" id="GO:0004497">
    <property type="term" value="F:monooxygenase activity"/>
    <property type="evidence" value="ECO:0007669"/>
    <property type="project" value="UniProtKB-KW"/>
</dbReference>
<evidence type="ECO:0000313" key="10">
    <source>
        <dbReference type="Proteomes" id="UP000799770"/>
    </source>
</evidence>
<name>A0A6A5YSS4_9PLEO</name>
<evidence type="ECO:0000256" key="3">
    <source>
        <dbReference type="ARBA" id="ARBA00022723"/>
    </source>
</evidence>
<dbReference type="PANTHER" id="PTHR24305">
    <property type="entry name" value="CYTOCHROME P450"/>
    <property type="match status" value="1"/>
</dbReference>